<keyword evidence="1 6" id="KW-0346">Stress response</keyword>
<evidence type="ECO:0000313" key="6">
    <source>
        <dbReference type="EMBL" id="KAK3330013.1"/>
    </source>
</evidence>
<organism evidence="6 7">
    <name type="scientific">Apodospora peruviana</name>
    <dbReference type="NCBI Taxonomy" id="516989"/>
    <lineage>
        <taxon>Eukaryota</taxon>
        <taxon>Fungi</taxon>
        <taxon>Dikarya</taxon>
        <taxon>Ascomycota</taxon>
        <taxon>Pezizomycotina</taxon>
        <taxon>Sordariomycetes</taxon>
        <taxon>Sordariomycetidae</taxon>
        <taxon>Sordariales</taxon>
        <taxon>Lasiosphaeriaceae</taxon>
        <taxon>Apodospora</taxon>
    </lineage>
</organism>
<dbReference type="InterPro" id="IPR008978">
    <property type="entry name" value="HSP20-like_chaperone"/>
</dbReference>
<comment type="similarity">
    <text evidence="2 3">Belongs to the small heat shock protein (HSP20) family.</text>
</comment>
<proteinExistence type="inferred from homology"/>
<feature type="compositionally biased region" description="Polar residues" evidence="4">
    <location>
        <begin position="156"/>
        <end position="167"/>
    </location>
</feature>
<dbReference type="PROSITE" id="PS01031">
    <property type="entry name" value="SHSP"/>
    <property type="match status" value="1"/>
</dbReference>
<evidence type="ECO:0000313" key="7">
    <source>
        <dbReference type="Proteomes" id="UP001283341"/>
    </source>
</evidence>
<dbReference type="InterPro" id="IPR031107">
    <property type="entry name" value="Small_HSP"/>
</dbReference>
<feature type="compositionally biased region" description="Acidic residues" evidence="4">
    <location>
        <begin position="140"/>
        <end position="150"/>
    </location>
</feature>
<dbReference type="InterPro" id="IPR002068">
    <property type="entry name" value="A-crystallin/Hsp20_dom"/>
</dbReference>
<evidence type="ECO:0000256" key="2">
    <source>
        <dbReference type="PROSITE-ProRule" id="PRU00285"/>
    </source>
</evidence>
<gene>
    <name evidence="6" type="ORF">B0H66DRAFT_572245</name>
</gene>
<evidence type="ECO:0000256" key="3">
    <source>
        <dbReference type="RuleBase" id="RU003616"/>
    </source>
</evidence>
<dbReference type="SUPFAM" id="SSF49764">
    <property type="entry name" value="HSP20-like chaperones"/>
    <property type="match status" value="1"/>
</dbReference>
<evidence type="ECO:0000259" key="5">
    <source>
        <dbReference type="PROSITE" id="PS01031"/>
    </source>
</evidence>
<dbReference type="Gene3D" id="2.60.40.790">
    <property type="match status" value="1"/>
</dbReference>
<dbReference type="EMBL" id="JAUEDM010000001">
    <property type="protein sequence ID" value="KAK3330013.1"/>
    <property type="molecule type" value="Genomic_DNA"/>
</dbReference>
<accession>A0AAE0IRK3</accession>
<feature type="region of interest" description="Disordered" evidence="4">
    <location>
        <begin position="96"/>
        <end position="184"/>
    </location>
</feature>
<evidence type="ECO:0000256" key="1">
    <source>
        <dbReference type="ARBA" id="ARBA00023016"/>
    </source>
</evidence>
<dbReference type="AlphaFoldDB" id="A0AAE0IRK3"/>
<feature type="compositionally biased region" description="Polar residues" evidence="4">
    <location>
        <begin position="1"/>
        <end position="10"/>
    </location>
</feature>
<comment type="caution">
    <text evidence="6">The sequence shown here is derived from an EMBL/GenBank/DDBJ whole genome shotgun (WGS) entry which is preliminary data.</text>
</comment>
<dbReference type="CDD" id="cd06464">
    <property type="entry name" value="ACD_sHsps-like"/>
    <property type="match status" value="1"/>
</dbReference>
<sequence>MFNGANQSTLKKPQPQPPKQQQQKPQPQKKPEQCMSRRSLFDPVPVVERFTPNFDAIETEDAYALYGELPGAERENVSIEFSDPQTIVIHGTVERNYSQPITTSPPASEPEEAVPALTNEEEHDAATETPRPRSPYQATVEDDTEDEDAVMIETPKSASSSRPSNPKTPEAPASPSAGAVVQKSAAPAPLPAAAAPVQLLRKERAVGKFRREFSFPKHVNHDGVTAHLENGILSVIVPKVKMTTTRVMIR</sequence>
<dbReference type="Proteomes" id="UP001283341">
    <property type="component" value="Unassembled WGS sequence"/>
</dbReference>
<feature type="domain" description="SHSP" evidence="5">
    <location>
        <begin position="45"/>
        <end position="250"/>
    </location>
</feature>
<name>A0AAE0IRK3_9PEZI</name>
<keyword evidence="7" id="KW-1185">Reference proteome</keyword>
<protein>
    <submittedName>
        <fullName evidence="6">Heat shock protein</fullName>
    </submittedName>
</protein>
<dbReference type="Pfam" id="PF00011">
    <property type="entry name" value="HSP20"/>
    <property type="match status" value="1"/>
</dbReference>
<evidence type="ECO:0000256" key="4">
    <source>
        <dbReference type="SAM" id="MobiDB-lite"/>
    </source>
</evidence>
<feature type="region of interest" description="Disordered" evidence="4">
    <location>
        <begin position="1"/>
        <end position="41"/>
    </location>
</feature>
<reference evidence="6" key="2">
    <citation type="submission" date="2023-06" db="EMBL/GenBank/DDBJ databases">
        <authorList>
            <consortium name="Lawrence Berkeley National Laboratory"/>
            <person name="Haridas S."/>
            <person name="Hensen N."/>
            <person name="Bonometti L."/>
            <person name="Westerberg I."/>
            <person name="Brannstrom I.O."/>
            <person name="Guillou S."/>
            <person name="Cros-Aarteil S."/>
            <person name="Calhoun S."/>
            <person name="Kuo A."/>
            <person name="Mondo S."/>
            <person name="Pangilinan J."/>
            <person name="Riley R."/>
            <person name="Labutti K."/>
            <person name="Andreopoulos B."/>
            <person name="Lipzen A."/>
            <person name="Chen C."/>
            <person name="Yanf M."/>
            <person name="Daum C."/>
            <person name="Ng V."/>
            <person name="Clum A."/>
            <person name="Steindorff A."/>
            <person name="Ohm R."/>
            <person name="Martin F."/>
            <person name="Silar P."/>
            <person name="Natvig D."/>
            <person name="Lalanne C."/>
            <person name="Gautier V."/>
            <person name="Ament-Velasquez S.L."/>
            <person name="Kruys A."/>
            <person name="Hutchinson M.I."/>
            <person name="Powell A.J."/>
            <person name="Barry K."/>
            <person name="Miller A.N."/>
            <person name="Grigoriev I.V."/>
            <person name="Debuchy R."/>
            <person name="Gladieux P."/>
            <person name="Thoren M.H."/>
            <person name="Johannesson H."/>
        </authorList>
    </citation>
    <scope>NUCLEOTIDE SEQUENCE</scope>
    <source>
        <strain evidence="6">CBS 118394</strain>
    </source>
</reference>
<dbReference type="PANTHER" id="PTHR11527">
    <property type="entry name" value="HEAT-SHOCK PROTEIN 20 FAMILY MEMBER"/>
    <property type="match status" value="1"/>
</dbReference>
<reference evidence="6" key="1">
    <citation type="journal article" date="2023" name="Mol. Phylogenet. Evol.">
        <title>Genome-scale phylogeny and comparative genomics of the fungal order Sordariales.</title>
        <authorList>
            <person name="Hensen N."/>
            <person name="Bonometti L."/>
            <person name="Westerberg I."/>
            <person name="Brannstrom I.O."/>
            <person name="Guillou S."/>
            <person name="Cros-Aarteil S."/>
            <person name="Calhoun S."/>
            <person name="Haridas S."/>
            <person name="Kuo A."/>
            <person name="Mondo S."/>
            <person name="Pangilinan J."/>
            <person name="Riley R."/>
            <person name="LaButti K."/>
            <person name="Andreopoulos B."/>
            <person name="Lipzen A."/>
            <person name="Chen C."/>
            <person name="Yan M."/>
            <person name="Daum C."/>
            <person name="Ng V."/>
            <person name="Clum A."/>
            <person name="Steindorff A."/>
            <person name="Ohm R.A."/>
            <person name="Martin F."/>
            <person name="Silar P."/>
            <person name="Natvig D.O."/>
            <person name="Lalanne C."/>
            <person name="Gautier V."/>
            <person name="Ament-Velasquez S.L."/>
            <person name="Kruys A."/>
            <person name="Hutchinson M.I."/>
            <person name="Powell A.J."/>
            <person name="Barry K."/>
            <person name="Miller A.N."/>
            <person name="Grigoriev I.V."/>
            <person name="Debuchy R."/>
            <person name="Gladieux P."/>
            <person name="Hiltunen Thoren M."/>
            <person name="Johannesson H."/>
        </authorList>
    </citation>
    <scope>NUCLEOTIDE SEQUENCE</scope>
    <source>
        <strain evidence="6">CBS 118394</strain>
    </source>
</reference>